<feature type="compositionally biased region" description="Basic residues" evidence="1">
    <location>
        <begin position="37"/>
        <end position="49"/>
    </location>
</feature>
<proteinExistence type="predicted"/>
<evidence type="ECO:0000256" key="2">
    <source>
        <dbReference type="SAM" id="Phobius"/>
    </source>
</evidence>
<feature type="transmembrane region" description="Helical" evidence="2">
    <location>
        <begin position="6"/>
        <end position="22"/>
    </location>
</feature>
<dbReference type="AlphaFoldDB" id="A0A7K0G8H7"/>
<dbReference type="GeneID" id="98654194"/>
<gene>
    <name evidence="3" type="ORF">GJE22_02695</name>
</gene>
<evidence type="ECO:0000313" key="3">
    <source>
        <dbReference type="EMBL" id="MRX79519.1"/>
    </source>
</evidence>
<dbReference type="Proteomes" id="UP000470010">
    <property type="component" value="Unassembled WGS sequence"/>
</dbReference>
<protein>
    <submittedName>
        <fullName evidence="3">Uncharacterized protein</fullName>
    </submittedName>
</protein>
<keyword evidence="2" id="KW-0812">Transmembrane</keyword>
<keyword evidence="4" id="KW-1185">Reference proteome</keyword>
<keyword evidence="2" id="KW-0472">Membrane</keyword>
<keyword evidence="2" id="KW-1133">Transmembrane helix</keyword>
<evidence type="ECO:0000313" key="4">
    <source>
        <dbReference type="Proteomes" id="UP000470010"/>
    </source>
</evidence>
<name>A0A7K0G8H7_9ACTN</name>
<sequence>MMEQIIYIAVIAAAMVFGWLLSQRRQASRKGDEHAVARRTRKPRPRKRS</sequence>
<feature type="region of interest" description="Disordered" evidence="1">
    <location>
        <begin position="25"/>
        <end position="49"/>
    </location>
</feature>
<evidence type="ECO:0000256" key="1">
    <source>
        <dbReference type="SAM" id="MobiDB-lite"/>
    </source>
</evidence>
<accession>A0A7K0G8H7</accession>
<reference evidence="4" key="1">
    <citation type="submission" date="2019-08" db="EMBL/GenBank/DDBJ databases">
        <title>Arthrobacter sp. nov., isolated from plateau pika and Tibetan wild ass.</title>
        <authorList>
            <person name="Ge Y."/>
        </authorList>
    </citation>
    <scope>NUCLEOTIDE SEQUENCE [LARGE SCALE GENOMIC DNA]</scope>
    <source>
        <strain evidence="4">HF-1365</strain>
    </source>
</reference>
<comment type="caution">
    <text evidence="3">The sequence shown here is derived from an EMBL/GenBank/DDBJ whole genome shotgun (WGS) entry which is preliminary data.</text>
</comment>
<organism evidence="3 4">
    <name type="scientific">Enorma shizhengliae</name>
    <dbReference type="NCBI Taxonomy" id="2606615"/>
    <lineage>
        <taxon>Bacteria</taxon>
        <taxon>Bacillati</taxon>
        <taxon>Actinomycetota</taxon>
        <taxon>Coriobacteriia</taxon>
        <taxon>Coriobacteriales</taxon>
        <taxon>Coriobacteriaceae</taxon>
        <taxon>Enorma</taxon>
    </lineage>
</organism>
<dbReference type="EMBL" id="VTFZ01000002">
    <property type="protein sequence ID" value="MRX79519.1"/>
    <property type="molecule type" value="Genomic_DNA"/>
</dbReference>
<dbReference type="RefSeq" id="WP_022349510.1">
    <property type="nucleotide sequence ID" value="NZ_VLLQ01000002.1"/>
</dbReference>